<organism evidence="8 9">
    <name type="scientific">Paenibacillus prosopidis</name>
    <dbReference type="NCBI Taxonomy" id="630520"/>
    <lineage>
        <taxon>Bacteria</taxon>
        <taxon>Bacillati</taxon>
        <taxon>Bacillota</taxon>
        <taxon>Bacilli</taxon>
        <taxon>Bacillales</taxon>
        <taxon>Paenibacillaceae</taxon>
        <taxon>Paenibacillus</taxon>
    </lineage>
</organism>
<feature type="domain" description="Glucose-methanol-choline oxidoreductase C-terminal" evidence="7">
    <location>
        <begin position="505"/>
        <end position="555"/>
    </location>
</feature>
<dbReference type="Pfam" id="PF05199">
    <property type="entry name" value="GMC_oxred_C"/>
    <property type="match status" value="1"/>
</dbReference>
<dbReference type="Proteomes" id="UP000252415">
    <property type="component" value="Unassembled WGS sequence"/>
</dbReference>
<evidence type="ECO:0000256" key="2">
    <source>
        <dbReference type="ARBA" id="ARBA00022630"/>
    </source>
</evidence>
<protein>
    <submittedName>
        <fullName evidence="8">Choline dehydrogenase-like flavoprotein</fullName>
    </submittedName>
</protein>
<keyword evidence="9" id="KW-1185">Reference proteome</keyword>
<dbReference type="InterPro" id="IPR003953">
    <property type="entry name" value="FAD-dep_OxRdtase_2_FAD-bd"/>
</dbReference>
<proteinExistence type="inferred from homology"/>
<comment type="similarity">
    <text evidence="1">Belongs to the GMC oxidoreductase family.</text>
</comment>
<dbReference type="OrthoDB" id="9787779at2"/>
<dbReference type="GO" id="GO:0016614">
    <property type="term" value="F:oxidoreductase activity, acting on CH-OH group of donors"/>
    <property type="evidence" value="ECO:0007669"/>
    <property type="project" value="InterPro"/>
</dbReference>
<dbReference type="PANTHER" id="PTHR46056:SF12">
    <property type="entry name" value="LONG-CHAIN-ALCOHOL OXIDASE"/>
    <property type="match status" value="1"/>
</dbReference>
<keyword evidence="4" id="KW-0560">Oxidoreductase</keyword>
<accession>A0A368VNG3</accession>
<feature type="domain" description="Glucose-methanol-choline oxidoreductase N-terminal" evidence="5">
    <location>
        <begin position="217"/>
        <end position="334"/>
    </location>
</feature>
<evidence type="ECO:0000259" key="6">
    <source>
        <dbReference type="Pfam" id="PF00890"/>
    </source>
</evidence>
<dbReference type="RefSeq" id="WP_114382228.1">
    <property type="nucleotide sequence ID" value="NZ_QPJD01000014.1"/>
</dbReference>
<evidence type="ECO:0000259" key="7">
    <source>
        <dbReference type="Pfam" id="PF05199"/>
    </source>
</evidence>
<evidence type="ECO:0000256" key="4">
    <source>
        <dbReference type="ARBA" id="ARBA00023002"/>
    </source>
</evidence>
<evidence type="ECO:0000313" key="8">
    <source>
        <dbReference type="EMBL" id="RCW43068.1"/>
    </source>
</evidence>
<evidence type="ECO:0000259" key="5">
    <source>
        <dbReference type="Pfam" id="PF00732"/>
    </source>
</evidence>
<dbReference type="PRINTS" id="PR00411">
    <property type="entry name" value="PNDRDTASEI"/>
</dbReference>
<gene>
    <name evidence="8" type="ORF">DFP97_114132</name>
</gene>
<dbReference type="Pfam" id="PF00890">
    <property type="entry name" value="FAD_binding_2"/>
    <property type="match status" value="1"/>
</dbReference>
<evidence type="ECO:0000313" key="9">
    <source>
        <dbReference type="Proteomes" id="UP000252415"/>
    </source>
</evidence>
<dbReference type="AlphaFoldDB" id="A0A368VNG3"/>
<dbReference type="EMBL" id="QPJD01000014">
    <property type="protein sequence ID" value="RCW43068.1"/>
    <property type="molecule type" value="Genomic_DNA"/>
</dbReference>
<dbReference type="SUPFAM" id="SSF51905">
    <property type="entry name" value="FAD/NAD(P)-binding domain"/>
    <property type="match status" value="1"/>
</dbReference>
<keyword evidence="2" id="KW-0285">Flavoprotein</keyword>
<evidence type="ECO:0000256" key="3">
    <source>
        <dbReference type="ARBA" id="ARBA00022827"/>
    </source>
</evidence>
<keyword evidence="3" id="KW-0274">FAD</keyword>
<dbReference type="InterPro" id="IPR036188">
    <property type="entry name" value="FAD/NAD-bd_sf"/>
</dbReference>
<name>A0A368VNG3_9BACL</name>
<dbReference type="PANTHER" id="PTHR46056">
    <property type="entry name" value="LONG-CHAIN-ALCOHOL OXIDASE"/>
    <property type="match status" value="1"/>
</dbReference>
<reference evidence="8 9" key="1">
    <citation type="submission" date="2018-07" db="EMBL/GenBank/DDBJ databases">
        <title>Genomic Encyclopedia of Type Strains, Phase III (KMG-III): the genomes of soil and plant-associated and newly described type strains.</title>
        <authorList>
            <person name="Whitman W."/>
        </authorList>
    </citation>
    <scope>NUCLEOTIDE SEQUENCE [LARGE SCALE GENOMIC DNA]</scope>
    <source>
        <strain evidence="8 9">CECT 7506</strain>
    </source>
</reference>
<dbReference type="Gene3D" id="3.50.50.60">
    <property type="entry name" value="FAD/NAD(P)-binding domain"/>
    <property type="match status" value="2"/>
</dbReference>
<evidence type="ECO:0000256" key="1">
    <source>
        <dbReference type="ARBA" id="ARBA00010790"/>
    </source>
</evidence>
<dbReference type="InterPro" id="IPR000172">
    <property type="entry name" value="GMC_OxRdtase_N"/>
</dbReference>
<feature type="domain" description="FAD-dependent oxidoreductase 2 FAD-binding" evidence="6">
    <location>
        <begin position="5"/>
        <end position="37"/>
    </location>
</feature>
<dbReference type="InterPro" id="IPR007867">
    <property type="entry name" value="GMC_OxRtase_C"/>
</dbReference>
<dbReference type="Pfam" id="PF00732">
    <property type="entry name" value="GMC_oxred_N"/>
    <property type="match status" value="1"/>
</dbReference>
<sequence length="575" mass="63881">MYDADVIVIGSGGGGAVAAKELAEKGLKVLVLEAGPFYGNKKWQNPNSERGGEWSSSYNDLDVGIYKKIYNSYENNMNDVVSGTFRFGPADRRRAPWHRVMRQKGDIWQVSGVGGTTQHYWSQSPRAFPAAIDNVWPISYRELVPYYEKAEATLPVQFSPTTPKEELFYYGAKKAGWSLIPTLDVVTPGYRPNPNAILRANEHLMDPNYSMEQLSHMEGCTLRGHCVNGCTTGPTLDKIAKRSTLVSYIPLALKTGNVSIRPNSFTIKILTEQDPKEGLRATGVQFRDTWTGEIGELTAKTVVMAAGCIESPRLWLNSGLPHNPWVGRGLTNHYFDWVGGVFDEKDLMSILGTPSVYPYVGHTSGARVDIPGTGIFQVSCLSPGLMAFLTYGFSEAGYDALNPPEPGEPWNIRGRVVGPELKELMHNYTRTMTMLLLTDDEVRFSNRVEVDPLLKDENGPIPIIYYTPSKKTLQRRDRLARHACETLQHAGAKKIIRSDLPTGFLLHLESTMRMGFVTDTNCEAFQVKRLYIADNSVHFDGIGGPNPTLTTQALATRTADKLANKYFGHSIETDK</sequence>
<dbReference type="GO" id="GO:0050660">
    <property type="term" value="F:flavin adenine dinucleotide binding"/>
    <property type="evidence" value="ECO:0007669"/>
    <property type="project" value="InterPro"/>
</dbReference>
<comment type="caution">
    <text evidence="8">The sequence shown here is derived from an EMBL/GenBank/DDBJ whole genome shotgun (WGS) entry which is preliminary data.</text>
</comment>